<dbReference type="PRINTS" id="PR00019">
    <property type="entry name" value="LEURICHRPT"/>
</dbReference>
<evidence type="ECO:0000256" key="3">
    <source>
        <dbReference type="ARBA" id="ARBA00022475"/>
    </source>
</evidence>
<evidence type="ECO:0000313" key="17">
    <source>
        <dbReference type="Proteomes" id="UP001177003"/>
    </source>
</evidence>
<evidence type="ECO:0000259" key="14">
    <source>
        <dbReference type="Pfam" id="PF08263"/>
    </source>
</evidence>
<evidence type="ECO:0000256" key="11">
    <source>
        <dbReference type="ARBA" id="ARBA00023136"/>
    </source>
</evidence>
<evidence type="ECO:0000256" key="1">
    <source>
        <dbReference type="ARBA" id="ARBA00004251"/>
    </source>
</evidence>
<evidence type="ECO:0008006" key="18">
    <source>
        <dbReference type="Google" id="ProtNLM"/>
    </source>
</evidence>
<dbReference type="PROSITE" id="PS51450">
    <property type="entry name" value="LRR"/>
    <property type="match status" value="1"/>
</dbReference>
<dbReference type="PANTHER" id="PTHR48063">
    <property type="entry name" value="LRR RECEPTOR-LIKE KINASE"/>
    <property type="match status" value="1"/>
</dbReference>
<dbReference type="Pfam" id="PF23598">
    <property type="entry name" value="LRR_14"/>
    <property type="match status" value="1"/>
</dbReference>
<evidence type="ECO:0000256" key="4">
    <source>
        <dbReference type="ARBA" id="ARBA00022614"/>
    </source>
</evidence>
<keyword evidence="12" id="KW-0675">Receptor</keyword>
<dbReference type="InterPro" id="IPR055414">
    <property type="entry name" value="LRR_R13L4/SHOC2-like"/>
</dbReference>
<dbReference type="AlphaFoldDB" id="A0AA35Z8P1"/>
<keyword evidence="17" id="KW-1185">Reference proteome</keyword>
<comment type="similarity">
    <text evidence="2">Belongs to the RLP family.</text>
</comment>
<evidence type="ECO:0000256" key="6">
    <source>
        <dbReference type="ARBA" id="ARBA00022729"/>
    </source>
</evidence>
<dbReference type="SMART" id="SM00369">
    <property type="entry name" value="LRR_TYP"/>
    <property type="match status" value="5"/>
</dbReference>
<dbReference type="InterPro" id="IPR001611">
    <property type="entry name" value="Leu-rich_rpt"/>
</dbReference>
<keyword evidence="4" id="KW-0433">Leucine-rich repeat</keyword>
<dbReference type="EMBL" id="OX465081">
    <property type="protein sequence ID" value="CAI9287806.1"/>
    <property type="molecule type" value="Genomic_DNA"/>
</dbReference>
<sequence>MNLFKALSTSTSRLVSSSFVSKFLLVGGGGGDDDKGVVNKCSDKERHALLDFKVGLQDPNGHLYTWRAKEDDCCKWFGVTCNNETGHVIELELWHSGLGGKISHSLVNLSNLNHLQLSFNSFHGPIPTFIGSMTQLRYLDLSDNGFNGIIPASLGSLTELSYLDLSHNSLYGTIPPEFGNLTNLEELLLGYVGRCRVENVEWMSHLSYLQHLEMDEISMSKANNWVNVVLGLGKLSHLSLQECELSQVMDPYSSFVNSSSSIEFLDLRNNNLTSSMYSWLFPLTNNKLRFLLLSNNPIDRIPKYLESLPDEIENFSNLGYLCLSHNHLNGTISEKVWELPKLETLDVSFNNLRGAISVNIGNSKVSINDLSKNSLEGVPSIDPMSNLSAEAIDLSSCNLGPQFPKWIQNLKHLTRLDISNTRISDTVPLDFWDTWPSRLHYLNLSSSNIS</sequence>
<comment type="subcellular location">
    <subcellularLocation>
        <location evidence="1">Cell membrane</location>
        <topology evidence="1">Single-pass type I membrane protein</topology>
    </subcellularLocation>
</comment>
<keyword evidence="10" id="KW-1133">Transmembrane helix</keyword>
<organism evidence="16 17">
    <name type="scientific">Lactuca saligna</name>
    <name type="common">Willowleaf lettuce</name>
    <dbReference type="NCBI Taxonomy" id="75948"/>
    <lineage>
        <taxon>Eukaryota</taxon>
        <taxon>Viridiplantae</taxon>
        <taxon>Streptophyta</taxon>
        <taxon>Embryophyta</taxon>
        <taxon>Tracheophyta</taxon>
        <taxon>Spermatophyta</taxon>
        <taxon>Magnoliopsida</taxon>
        <taxon>eudicotyledons</taxon>
        <taxon>Gunneridae</taxon>
        <taxon>Pentapetalae</taxon>
        <taxon>asterids</taxon>
        <taxon>campanulids</taxon>
        <taxon>Asterales</taxon>
        <taxon>Asteraceae</taxon>
        <taxon>Cichorioideae</taxon>
        <taxon>Cichorieae</taxon>
        <taxon>Lactucinae</taxon>
        <taxon>Lactuca</taxon>
    </lineage>
</organism>
<evidence type="ECO:0000256" key="9">
    <source>
        <dbReference type="ARBA" id="ARBA00022840"/>
    </source>
</evidence>
<dbReference type="GO" id="GO:0005524">
    <property type="term" value="F:ATP binding"/>
    <property type="evidence" value="ECO:0007669"/>
    <property type="project" value="UniProtKB-KW"/>
</dbReference>
<dbReference type="SUPFAM" id="SSF52058">
    <property type="entry name" value="L domain-like"/>
    <property type="match status" value="2"/>
</dbReference>
<reference evidence="16" key="1">
    <citation type="submission" date="2023-04" db="EMBL/GenBank/DDBJ databases">
        <authorList>
            <person name="Vijverberg K."/>
            <person name="Xiong W."/>
            <person name="Schranz E."/>
        </authorList>
    </citation>
    <scope>NUCLEOTIDE SEQUENCE</scope>
</reference>
<dbReference type="GO" id="GO:0051707">
    <property type="term" value="P:response to other organism"/>
    <property type="evidence" value="ECO:0007669"/>
    <property type="project" value="UniProtKB-ARBA"/>
</dbReference>
<protein>
    <recommendedName>
        <fullName evidence="18">Leucine-rich repeat-containing N-terminal plant-type domain-containing protein</fullName>
    </recommendedName>
</protein>
<dbReference type="FunFam" id="3.80.10.10:FF:000101">
    <property type="entry name" value="LRR receptor-like serine/threonine-protein kinase ERECTA"/>
    <property type="match status" value="1"/>
</dbReference>
<keyword evidence="11" id="KW-0472">Membrane</keyword>
<dbReference type="InterPro" id="IPR013210">
    <property type="entry name" value="LRR_N_plant-typ"/>
</dbReference>
<proteinExistence type="inferred from homology"/>
<keyword evidence="13" id="KW-0325">Glycoprotein</keyword>
<evidence type="ECO:0000259" key="15">
    <source>
        <dbReference type="Pfam" id="PF23598"/>
    </source>
</evidence>
<dbReference type="Pfam" id="PF00560">
    <property type="entry name" value="LRR_1"/>
    <property type="match status" value="2"/>
</dbReference>
<evidence type="ECO:0000256" key="7">
    <source>
        <dbReference type="ARBA" id="ARBA00022737"/>
    </source>
</evidence>
<keyword evidence="9" id="KW-0067">ATP-binding</keyword>
<dbReference type="InterPro" id="IPR032675">
    <property type="entry name" value="LRR_dom_sf"/>
</dbReference>
<dbReference type="PANTHER" id="PTHR48063:SF103">
    <property type="entry name" value="LEUCINE-RICH RECEPTOR-LIKE KINASE FAMILY PROTEIN"/>
    <property type="match status" value="1"/>
</dbReference>
<gene>
    <name evidence="16" type="ORF">LSALG_LOCUS27143</name>
</gene>
<evidence type="ECO:0000256" key="12">
    <source>
        <dbReference type="ARBA" id="ARBA00023170"/>
    </source>
</evidence>
<dbReference type="Gene3D" id="3.80.10.10">
    <property type="entry name" value="Ribonuclease Inhibitor"/>
    <property type="match status" value="2"/>
</dbReference>
<accession>A0AA35Z8P1</accession>
<dbReference type="GO" id="GO:0005886">
    <property type="term" value="C:plasma membrane"/>
    <property type="evidence" value="ECO:0007669"/>
    <property type="project" value="UniProtKB-SubCell"/>
</dbReference>
<evidence type="ECO:0000313" key="16">
    <source>
        <dbReference type="EMBL" id="CAI9287806.1"/>
    </source>
</evidence>
<evidence type="ECO:0000256" key="5">
    <source>
        <dbReference type="ARBA" id="ARBA00022692"/>
    </source>
</evidence>
<dbReference type="InterPro" id="IPR003591">
    <property type="entry name" value="Leu-rich_rpt_typical-subtyp"/>
</dbReference>
<evidence type="ECO:0000256" key="10">
    <source>
        <dbReference type="ARBA" id="ARBA00022989"/>
    </source>
</evidence>
<evidence type="ECO:0000256" key="8">
    <source>
        <dbReference type="ARBA" id="ARBA00022741"/>
    </source>
</evidence>
<keyword evidence="6" id="KW-0732">Signal</keyword>
<keyword evidence="3" id="KW-1003">Cell membrane</keyword>
<dbReference type="GO" id="GO:0006952">
    <property type="term" value="P:defense response"/>
    <property type="evidence" value="ECO:0007669"/>
    <property type="project" value="UniProtKB-ARBA"/>
</dbReference>
<feature type="domain" description="Disease resistance R13L4/SHOC-2-like LRR" evidence="15">
    <location>
        <begin position="103"/>
        <end position="291"/>
    </location>
</feature>
<keyword evidence="7" id="KW-0677">Repeat</keyword>
<dbReference type="Proteomes" id="UP001177003">
    <property type="component" value="Chromosome 5"/>
</dbReference>
<feature type="domain" description="Leucine-rich repeat-containing N-terminal plant-type" evidence="14">
    <location>
        <begin position="43"/>
        <end position="82"/>
    </location>
</feature>
<evidence type="ECO:0000256" key="2">
    <source>
        <dbReference type="ARBA" id="ARBA00009592"/>
    </source>
</evidence>
<keyword evidence="5" id="KW-0812">Transmembrane</keyword>
<dbReference type="Pfam" id="PF08263">
    <property type="entry name" value="LRRNT_2"/>
    <property type="match status" value="1"/>
</dbReference>
<evidence type="ECO:0000256" key="13">
    <source>
        <dbReference type="ARBA" id="ARBA00023180"/>
    </source>
</evidence>
<keyword evidence="8" id="KW-0547">Nucleotide-binding</keyword>
<dbReference type="InterPro" id="IPR046956">
    <property type="entry name" value="RLP23-like"/>
</dbReference>
<name>A0AA35Z8P1_LACSI</name>